<dbReference type="EMBL" id="BARS01003308">
    <property type="protein sequence ID" value="GAF80852.1"/>
    <property type="molecule type" value="Genomic_DNA"/>
</dbReference>
<protein>
    <recommendedName>
        <fullName evidence="2">Terminase small subunit</fullName>
    </recommendedName>
</protein>
<dbReference type="Pfam" id="PF03592">
    <property type="entry name" value="Terminase_2"/>
    <property type="match status" value="1"/>
</dbReference>
<dbReference type="AlphaFoldDB" id="X0SY49"/>
<sequence length="184" mass="20699">MPVLTNAKHERYCQNRVEGQTIDAAYTNAGYKPNRGNAARLNAKESIRARIRELQGNAAELVERSLAECIAELEEIAYANLGDYIRIDEDGYPHPDFSKATHAKAAGLKEFTVEEREVGRGKNARVVRRVRLKTHDKLRALVQLIEFKNAEEERQKAAVEAAQGQAVSRDDETDYLADLGQRYA</sequence>
<dbReference type="InterPro" id="IPR005335">
    <property type="entry name" value="Terminase_ssu"/>
</dbReference>
<evidence type="ECO:0000313" key="1">
    <source>
        <dbReference type="EMBL" id="GAF80852.1"/>
    </source>
</evidence>
<accession>X0SY49</accession>
<organism evidence="1">
    <name type="scientific">marine sediment metagenome</name>
    <dbReference type="NCBI Taxonomy" id="412755"/>
    <lineage>
        <taxon>unclassified sequences</taxon>
        <taxon>metagenomes</taxon>
        <taxon>ecological metagenomes</taxon>
    </lineage>
</organism>
<proteinExistence type="predicted"/>
<comment type="caution">
    <text evidence="1">The sequence shown here is derived from an EMBL/GenBank/DDBJ whole genome shotgun (WGS) entry which is preliminary data.</text>
</comment>
<feature type="non-terminal residue" evidence="1">
    <location>
        <position position="184"/>
    </location>
</feature>
<dbReference type="GO" id="GO:0051276">
    <property type="term" value="P:chromosome organization"/>
    <property type="evidence" value="ECO:0007669"/>
    <property type="project" value="InterPro"/>
</dbReference>
<evidence type="ECO:0008006" key="2">
    <source>
        <dbReference type="Google" id="ProtNLM"/>
    </source>
</evidence>
<gene>
    <name evidence="1" type="ORF">S01H1_06402</name>
</gene>
<name>X0SY49_9ZZZZ</name>
<reference evidence="1" key="1">
    <citation type="journal article" date="2014" name="Front. Microbiol.">
        <title>High frequency of phylogenetically diverse reductive dehalogenase-homologous genes in deep subseafloor sedimentary metagenomes.</title>
        <authorList>
            <person name="Kawai M."/>
            <person name="Futagami T."/>
            <person name="Toyoda A."/>
            <person name="Takaki Y."/>
            <person name="Nishi S."/>
            <person name="Hori S."/>
            <person name="Arai W."/>
            <person name="Tsubouchi T."/>
            <person name="Morono Y."/>
            <person name="Uchiyama I."/>
            <person name="Ito T."/>
            <person name="Fujiyama A."/>
            <person name="Inagaki F."/>
            <person name="Takami H."/>
        </authorList>
    </citation>
    <scope>NUCLEOTIDE SEQUENCE</scope>
    <source>
        <strain evidence="1">Expedition CK06-06</strain>
    </source>
</reference>